<dbReference type="GO" id="GO:0000160">
    <property type="term" value="P:phosphorelay signal transduction system"/>
    <property type="evidence" value="ECO:0007669"/>
    <property type="project" value="InterPro"/>
</dbReference>
<evidence type="ECO:0000313" key="4">
    <source>
        <dbReference type="EMBL" id="QDH19968.1"/>
    </source>
</evidence>
<dbReference type="SMART" id="SM00448">
    <property type="entry name" value="REC"/>
    <property type="match status" value="1"/>
</dbReference>
<keyword evidence="1" id="KW-0378">Hydrolase</keyword>
<name>A0A4Y6UTR2_SACBS</name>
<dbReference type="Proteomes" id="UP000316968">
    <property type="component" value="Chromosome"/>
</dbReference>
<dbReference type="Pfam" id="PF00072">
    <property type="entry name" value="Response_reg"/>
    <property type="match status" value="1"/>
</dbReference>
<evidence type="ECO:0000259" key="3">
    <source>
        <dbReference type="PROSITE" id="PS50110"/>
    </source>
</evidence>
<dbReference type="PROSITE" id="PS50110">
    <property type="entry name" value="RESPONSE_REGULATORY"/>
    <property type="match status" value="1"/>
</dbReference>
<sequence>MSLLIVDDSMMNLAYFKQVLSEAGYSGIETAASAEEALGRLGMSHGRVPRKAAAFDLILLDIVMPDMDGIEACRLIKDCPAYVDLPIIFLTGDRRHFKEAFGAGGMDFIEKGAPEYELLARVQSAIRLKKETDIRKAREIGLLKELQLAKRVQKTVLPPPMIEPSIEIHAQYIQSDEVSGDMFYWTRIDEHRCGVMLIDVAGHGLSSALISMSVRSLLDGMVKRLSEPEEVCQELNKQICSLFGGSRGSIYLTAIYLLIDQQAREIRYFNAGHPPGLFFPSDRQAHYMEHTGVPLGIRKSIGRGSGVCRYDGPGKIVLYTDGLVETPRESIRDGIGRLEEYASRFRYLPNDRFTEKLAVLGQGKKDDVCIVSIQLNE</sequence>
<evidence type="ECO:0000256" key="1">
    <source>
        <dbReference type="ARBA" id="ARBA00022801"/>
    </source>
</evidence>
<gene>
    <name evidence="4" type="ORF">FFV09_03275</name>
</gene>
<evidence type="ECO:0000256" key="2">
    <source>
        <dbReference type="PROSITE-ProRule" id="PRU00169"/>
    </source>
</evidence>
<dbReference type="SMART" id="SM00331">
    <property type="entry name" value="PP2C_SIG"/>
    <property type="match status" value="1"/>
</dbReference>
<dbReference type="InterPro" id="IPR001789">
    <property type="entry name" value="Sig_transdc_resp-reg_receiver"/>
</dbReference>
<dbReference type="Pfam" id="PF07228">
    <property type="entry name" value="SpoIIE"/>
    <property type="match status" value="1"/>
</dbReference>
<dbReference type="GO" id="GO:0016791">
    <property type="term" value="F:phosphatase activity"/>
    <property type="evidence" value="ECO:0007669"/>
    <property type="project" value="TreeGrafter"/>
</dbReference>
<keyword evidence="5" id="KW-1185">Reference proteome</keyword>
<dbReference type="PANTHER" id="PTHR43156">
    <property type="entry name" value="STAGE II SPORULATION PROTEIN E-RELATED"/>
    <property type="match status" value="1"/>
</dbReference>
<dbReference type="SUPFAM" id="SSF52172">
    <property type="entry name" value="CheY-like"/>
    <property type="match status" value="1"/>
</dbReference>
<dbReference type="RefSeq" id="WP_141446354.1">
    <property type="nucleotide sequence ID" value="NZ_CBCSAZ010000001.1"/>
</dbReference>
<dbReference type="Gene3D" id="3.40.50.2300">
    <property type="match status" value="1"/>
</dbReference>
<evidence type="ECO:0000313" key="5">
    <source>
        <dbReference type="Proteomes" id="UP000316968"/>
    </source>
</evidence>
<dbReference type="PANTHER" id="PTHR43156:SF14">
    <property type="entry name" value="PHOSPHOSERINE PHOSPHATASE RSBP"/>
    <property type="match status" value="1"/>
</dbReference>
<accession>A0A4Y6UTR2</accession>
<dbReference type="InterPro" id="IPR011006">
    <property type="entry name" value="CheY-like_superfamily"/>
</dbReference>
<reference evidence="4 5" key="1">
    <citation type="submission" date="2019-06" db="EMBL/GenBank/DDBJ databases">
        <title>Saccharibacillus brassicae sp. nov., an endophytic bacterium isolated from Chinese cabbage seeds (Brassica pekinensis).</title>
        <authorList>
            <person name="Jiang L."/>
            <person name="Lee J."/>
            <person name="Kim S.W."/>
        </authorList>
    </citation>
    <scope>NUCLEOTIDE SEQUENCE [LARGE SCALE GENOMIC DNA]</scope>
    <source>
        <strain evidence="5">KCTC 43072 / ATSA2</strain>
    </source>
</reference>
<organism evidence="4 5">
    <name type="scientific">Saccharibacillus brassicae</name>
    <dbReference type="NCBI Taxonomy" id="2583377"/>
    <lineage>
        <taxon>Bacteria</taxon>
        <taxon>Bacillati</taxon>
        <taxon>Bacillota</taxon>
        <taxon>Bacilli</taxon>
        <taxon>Bacillales</taxon>
        <taxon>Paenibacillaceae</taxon>
        <taxon>Saccharibacillus</taxon>
    </lineage>
</organism>
<dbReference type="KEGG" id="saca:FFV09_03275"/>
<dbReference type="OrthoDB" id="9763484at2"/>
<keyword evidence="2" id="KW-0597">Phosphoprotein</keyword>
<dbReference type="EMBL" id="CP041217">
    <property type="protein sequence ID" value="QDH19968.1"/>
    <property type="molecule type" value="Genomic_DNA"/>
</dbReference>
<feature type="modified residue" description="4-aspartylphosphate" evidence="2">
    <location>
        <position position="61"/>
    </location>
</feature>
<proteinExistence type="predicted"/>
<dbReference type="InterPro" id="IPR052016">
    <property type="entry name" value="Bact_Sigma-Reg"/>
</dbReference>
<protein>
    <submittedName>
        <fullName evidence="4">Fused response regulator/phosphatase</fullName>
    </submittedName>
</protein>
<feature type="domain" description="Response regulatory" evidence="3">
    <location>
        <begin position="2"/>
        <end position="126"/>
    </location>
</feature>
<dbReference type="InterPro" id="IPR001932">
    <property type="entry name" value="PPM-type_phosphatase-like_dom"/>
</dbReference>
<dbReference type="InterPro" id="IPR036457">
    <property type="entry name" value="PPM-type-like_dom_sf"/>
</dbReference>
<dbReference type="Gene3D" id="3.60.40.10">
    <property type="entry name" value="PPM-type phosphatase domain"/>
    <property type="match status" value="1"/>
</dbReference>
<dbReference type="AlphaFoldDB" id="A0A4Y6UTR2"/>